<keyword evidence="1" id="KW-0175">Coiled coil</keyword>
<proteinExistence type="predicted"/>
<keyword evidence="5" id="KW-1185">Reference proteome</keyword>
<dbReference type="Pfam" id="PF14346">
    <property type="entry name" value="DUF4398"/>
    <property type="match status" value="1"/>
</dbReference>
<evidence type="ECO:0000313" key="5">
    <source>
        <dbReference type="Proteomes" id="UP000717981"/>
    </source>
</evidence>
<dbReference type="Proteomes" id="UP000717981">
    <property type="component" value="Unassembled WGS sequence"/>
</dbReference>
<comment type="caution">
    <text evidence="4">The sequence shown here is derived from an EMBL/GenBank/DDBJ whole genome shotgun (WGS) entry which is preliminary data.</text>
</comment>
<dbReference type="EMBL" id="PDWK01000013">
    <property type="protein sequence ID" value="KAF1689911.1"/>
    <property type="molecule type" value="Genomic_DNA"/>
</dbReference>
<reference evidence="4" key="1">
    <citation type="submission" date="2017-10" db="EMBL/GenBank/DDBJ databases">
        <title>Whole genome sequencing of members of genus Pseudoxanthomonas.</title>
        <authorList>
            <person name="Kumar S."/>
            <person name="Bansal K."/>
            <person name="Kaur A."/>
            <person name="Patil P."/>
            <person name="Sharma S."/>
            <person name="Patil P.B."/>
        </authorList>
    </citation>
    <scope>NUCLEOTIDE SEQUENCE</scope>
    <source>
        <strain evidence="4">DSM 22914</strain>
    </source>
</reference>
<dbReference type="Gene3D" id="1.20.1270.390">
    <property type="match status" value="1"/>
</dbReference>
<keyword evidence="2" id="KW-0732">Signal</keyword>
<accession>A0A921TIK4</accession>
<name>A0A921TIK4_9GAMM</name>
<evidence type="ECO:0000259" key="3">
    <source>
        <dbReference type="Pfam" id="PF14346"/>
    </source>
</evidence>
<feature type="domain" description="DUF4398" evidence="3">
    <location>
        <begin position="34"/>
        <end position="113"/>
    </location>
</feature>
<dbReference type="RefSeq" id="WP_162123782.1">
    <property type="nucleotide sequence ID" value="NZ_PDWK01000013.1"/>
</dbReference>
<dbReference type="InterPro" id="IPR025511">
    <property type="entry name" value="DUF4398"/>
</dbReference>
<feature type="coiled-coil region" evidence="1">
    <location>
        <begin position="90"/>
        <end position="124"/>
    </location>
</feature>
<feature type="signal peptide" evidence="2">
    <location>
        <begin position="1"/>
        <end position="28"/>
    </location>
</feature>
<dbReference type="AlphaFoldDB" id="A0A921TIK4"/>
<evidence type="ECO:0000256" key="2">
    <source>
        <dbReference type="SAM" id="SignalP"/>
    </source>
</evidence>
<sequence length="133" mass="14483">MNDPSFAYFPRRLCALLLASGLAVTAHAQTAAVPELQRAEQAVVKAQRADADHYAPDLLELARQTLVQAQTAALSSSRRERREAAPLALRAEADADLARVRSELAQVEAAVQARRNEVDELRQRLGLATEGAR</sequence>
<dbReference type="OrthoDB" id="5988015at2"/>
<gene>
    <name evidence="4" type="ORF">CR938_04055</name>
</gene>
<evidence type="ECO:0000313" key="4">
    <source>
        <dbReference type="EMBL" id="KAF1689911.1"/>
    </source>
</evidence>
<feature type="chain" id="PRO_5037150245" description="DUF4398 domain-containing protein" evidence="2">
    <location>
        <begin position="29"/>
        <end position="133"/>
    </location>
</feature>
<protein>
    <recommendedName>
        <fullName evidence="3">DUF4398 domain-containing protein</fullName>
    </recommendedName>
</protein>
<evidence type="ECO:0000256" key="1">
    <source>
        <dbReference type="SAM" id="Coils"/>
    </source>
</evidence>
<organism evidence="4 5">
    <name type="scientific">Pseudoxanthomonas taiwanensis</name>
    <dbReference type="NCBI Taxonomy" id="176598"/>
    <lineage>
        <taxon>Bacteria</taxon>
        <taxon>Pseudomonadati</taxon>
        <taxon>Pseudomonadota</taxon>
        <taxon>Gammaproteobacteria</taxon>
        <taxon>Lysobacterales</taxon>
        <taxon>Lysobacteraceae</taxon>
        <taxon>Pseudoxanthomonas</taxon>
    </lineage>
</organism>